<dbReference type="Pfam" id="PF13672">
    <property type="entry name" value="PP2C_2"/>
    <property type="match status" value="1"/>
</dbReference>
<evidence type="ECO:0000313" key="3">
    <source>
        <dbReference type="Proteomes" id="UP001432180"/>
    </source>
</evidence>
<evidence type="ECO:0000259" key="1">
    <source>
        <dbReference type="Pfam" id="PF13672"/>
    </source>
</evidence>
<proteinExistence type="predicted"/>
<organism evidence="2 3">
    <name type="scientific">Thiorhodovibrio winogradskyi</name>
    <dbReference type="NCBI Taxonomy" id="77007"/>
    <lineage>
        <taxon>Bacteria</taxon>
        <taxon>Pseudomonadati</taxon>
        <taxon>Pseudomonadota</taxon>
        <taxon>Gammaproteobacteria</taxon>
        <taxon>Chromatiales</taxon>
        <taxon>Chromatiaceae</taxon>
        <taxon>Thiorhodovibrio</taxon>
    </lineage>
</organism>
<gene>
    <name evidence="2" type="ORF">Thiowin_04352</name>
</gene>
<dbReference type="RefSeq" id="WP_328984989.1">
    <property type="nucleotide sequence ID" value="NZ_CP121472.1"/>
</dbReference>
<keyword evidence="3" id="KW-1185">Reference proteome</keyword>
<accession>A0ABZ0SI61</accession>
<dbReference type="InterPro" id="IPR001932">
    <property type="entry name" value="PPM-type_phosphatase-like_dom"/>
</dbReference>
<reference evidence="2 3" key="1">
    <citation type="journal article" date="2023" name="Microorganisms">
        <title>Thiorhodovibrio frisius and Trv. litoralis spp. nov., Two Novel Members from a Clade of Fastidious Purple Sulfur Bacteria That Exhibit Unique Red-Shifted Light-Harvesting Capabilities.</title>
        <authorList>
            <person name="Methner A."/>
            <person name="Kuzyk S.B."/>
            <person name="Petersen J."/>
            <person name="Bauer S."/>
            <person name="Brinkmann H."/>
            <person name="Sichau K."/>
            <person name="Wanner G."/>
            <person name="Wolf J."/>
            <person name="Neumann-Schaal M."/>
            <person name="Henke P."/>
            <person name="Tank M."/>
            <person name="Sproer C."/>
            <person name="Bunk B."/>
            <person name="Overmann J."/>
        </authorList>
    </citation>
    <scope>NUCLEOTIDE SEQUENCE [LARGE SCALE GENOMIC DNA]</scope>
    <source>
        <strain evidence="2 3">DSM 6702</strain>
    </source>
</reference>
<evidence type="ECO:0000313" key="2">
    <source>
        <dbReference type="EMBL" id="WPL19240.1"/>
    </source>
</evidence>
<sequence>MPVQNKQPLALAMVQHRGLGPRQQQDALLAGGLVWQALDLLPRAESIASDGGICAVADGVAASFKPQLASRVLRDMTMDPADEDQASALDQLQDGWTGPRALRRSIHPRLCRHLSPRTSLNPSATTLALLQWRDGHFSALNVGESRIYCITAEGEWRQLSLLRQSLSYTHVIIFSHESLRHECNPFRAYRALAGAV</sequence>
<dbReference type="SUPFAM" id="SSF81606">
    <property type="entry name" value="PP2C-like"/>
    <property type="match status" value="1"/>
</dbReference>
<feature type="domain" description="PPM-type phosphatase" evidence="1">
    <location>
        <begin position="48"/>
        <end position="161"/>
    </location>
</feature>
<name>A0ABZ0SI61_9GAMM</name>
<dbReference type="Gene3D" id="3.60.40.10">
    <property type="entry name" value="PPM-type phosphatase domain"/>
    <property type="match status" value="1"/>
</dbReference>
<dbReference type="Proteomes" id="UP001432180">
    <property type="component" value="Chromosome"/>
</dbReference>
<dbReference type="EMBL" id="CP121472">
    <property type="protein sequence ID" value="WPL19240.1"/>
    <property type="molecule type" value="Genomic_DNA"/>
</dbReference>
<protein>
    <recommendedName>
        <fullName evidence="1">PPM-type phosphatase domain-containing protein</fullName>
    </recommendedName>
</protein>
<dbReference type="InterPro" id="IPR036457">
    <property type="entry name" value="PPM-type-like_dom_sf"/>
</dbReference>